<sequence length="307" mass="33238">MLKPARQLARAVLEKLRRRQGARAVRQARRPVSRAELTAGLERLGILPGDVLFVHSSLKSLGYVEGGAATVVRALQDAVGPGGTLLLPAYYMPGGSIRAACEQDGYVFDVRHHGTHMGRLPEAFLASAGIRRSIHPTHSVAAWGRHAAWLTAAHHLAPSVFGQGSPWQRLLALDQAKVLGLGVSMGPITFYHVLEDALGAAFPLPVWDAPARSLPCLDLAGQRHEVPLRPFCAALAQQRIDHRSRDDLRAYFATEFTQAGLLHAGQVGEAASWWIPAHAFYAHLERLAAQGITIYATPEQLAARPLA</sequence>
<evidence type="ECO:0000256" key="5">
    <source>
        <dbReference type="RuleBase" id="RU365031"/>
    </source>
</evidence>
<dbReference type="Pfam" id="PF02522">
    <property type="entry name" value="Antibiotic_NAT"/>
    <property type="match status" value="1"/>
</dbReference>
<dbReference type="GO" id="GO:0046677">
    <property type="term" value="P:response to antibiotic"/>
    <property type="evidence" value="ECO:0007669"/>
    <property type="project" value="UniProtKB-KW"/>
</dbReference>
<keyword evidence="7" id="KW-1185">Reference proteome</keyword>
<evidence type="ECO:0000256" key="3">
    <source>
        <dbReference type="ARBA" id="ARBA00022679"/>
    </source>
</evidence>
<keyword evidence="3 5" id="KW-0808">Transferase</keyword>
<comment type="catalytic activity">
    <reaction evidence="5">
        <text>a 2-deoxystreptamine antibiotic + acetyl-CoA = an N(3)-acetyl-2-deoxystreptamine antibiotic + CoA + H(+)</text>
        <dbReference type="Rhea" id="RHEA:12665"/>
        <dbReference type="ChEBI" id="CHEBI:15378"/>
        <dbReference type="ChEBI" id="CHEBI:57287"/>
        <dbReference type="ChEBI" id="CHEBI:57288"/>
        <dbReference type="ChEBI" id="CHEBI:57921"/>
        <dbReference type="ChEBI" id="CHEBI:77452"/>
        <dbReference type="EC" id="2.3.1.81"/>
    </reaction>
</comment>
<dbReference type="Proteomes" id="UP000448575">
    <property type="component" value="Unassembled WGS sequence"/>
</dbReference>
<dbReference type="PANTHER" id="PTHR11104:SF0">
    <property type="entry name" value="SPBETA PROPHAGE-DERIVED AMINOGLYCOSIDE N(3')-ACETYLTRANSFERASE-LIKE PROTEIN YOKD"/>
    <property type="match status" value="1"/>
</dbReference>
<protein>
    <recommendedName>
        <fullName evidence="2 5">Aminoglycoside N(3)-acetyltransferase</fullName>
        <ecNumber evidence="5">2.3.1.-</ecNumber>
    </recommendedName>
</protein>
<keyword evidence="4 5" id="KW-0012">Acyltransferase</keyword>
<reference evidence="6 7" key="1">
    <citation type="submission" date="2019-12" db="EMBL/GenBank/DDBJ databases">
        <title>Novel species isolated from a subtropical stream in China.</title>
        <authorList>
            <person name="Lu H."/>
        </authorList>
    </citation>
    <scope>NUCLEOTIDE SEQUENCE [LARGE SCALE GENOMIC DNA]</scope>
    <source>
        <strain evidence="6 7">DS3</strain>
    </source>
</reference>
<name>A0A6N9HDT4_9BURK</name>
<dbReference type="PANTHER" id="PTHR11104">
    <property type="entry name" value="AMINOGLYCOSIDE N3-ACETYLTRANSFERASE"/>
    <property type="match status" value="1"/>
</dbReference>
<keyword evidence="5" id="KW-0046">Antibiotic resistance</keyword>
<gene>
    <name evidence="6" type="ORF">GTP41_04330</name>
</gene>
<evidence type="ECO:0000256" key="4">
    <source>
        <dbReference type="ARBA" id="ARBA00023315"/>
    </source>
</evidence>
<organism evidence="6 7">
    <name type="scientific">Pseudoduganella guangdongensis</name>
    <dbReference type="NCBI Taxonomy" id="2692179"/>
    <lineage>
        <taxon>Bacteria</taxon>
        <taxon>Pseudomonadati</taxon>
        <taxon>Pseudomonadota</taxon>
        <taxon>Betaproteobacteria</taxon>
        <taxon>Burkholderiales</taxon>
        <taxon>Oxalobacteraceae</taxon>
        <taxon>Telluria group</taxon>
        <taxon>Pseudoduganella</taxon>
    </lineage>
</organism>
<dbReference type="SUPFAM" id="SSF110710">
    <property type="entry name" value="TTHA0583/YokD-like"/>
    <property type="match status" value="1"/>
</dbReference>
<comment type="similarity">
    <text evidence="1 5">Belongs to the antibiotic N-acetyltransferase family.</text>
</comment>
<dbReference type="AlphaFoldDB" id="A0A6N9HDT4"/>
<evidence type="ECO:0000313" key="7">
    <source>
        <dbReference type="Proteomes" id="UP000448575"/>
    </source>
</evidence>
<dbReference type="InterPro" id="IPR003679">
    <property type="entry name" value="Amioglycoside_AcTrfase"/>
</dbReference>
<dbReference type="InterPro" id="IPR028345">
    <property type="entry name" value="Antibiotic_NAT-like"/>
</dbReference>
<dbReference type="EC" id="2.3.1.-" evidence="5"/>
<evidence type="ECO:0000313" key="6">
    <source>
        <dbReference type="EMBL" id="MYN01322.1"/>
    </source>
</evidence>
<accession>A0A6N9HDT4</accession>
<evidence type="ECO:0000256" key="1">
    <source>
        <dbReference type="ARBA" id="ARBA00006383"/>
    </source>
</evidence>
<comment type="caution">
    <text evidence="6">The sequence shown here is derived from an EMBL/GenBank/DDBJ whole genome shotgun (WGS) entry which is preliminary data.</text>
</comment>
<evidence type="ECO:0000256" key="2">
    <source>
        <dbReference type="ARBA" id="ARBA00012882"/>
    </source>
</evidence>
<dbReference type="EMBL" id="WWCJ01000002">
    <property type="protein sequence ID" value="MYN01322.1"/>
    <property type="molecule type" value="Genomic_DNA"/>
</dbReference>
<proteinExistence type="inferred from homology"/>
<dbReference type="GO" id="GO:0046353">
    <property type="term" value="F:aminoglycoside 3-N-acetyltransferase activity"/>
    <property type="evidence" value="ECO:0007669"/>
    <property type="project" value="UniProtKB-EC"/>
</dbReference>
<dbReference type="RefSeq" id="WP_161024328.1">
    <property type="nucleotide sequence ID" value="NZ_WWCJ01000002.1"/>
</dbReference>